<evidence type="ECO:0000313" key="2">
    <source>
        <dbReference type="EMBL" id="KKM79804.1"/>
    </source>
</evidence>
<feature type="transmembrane region" description="Helical" evidence="1">
    <location>
        <begin position="6"/>
        <end position="23"/>
    </location>
</feature>
<protein>
    <submittedName>
        <fullName evidence="2">Uncharacterized protein</fullName>
    </submittedName>
</protein>
<dbReference type="AlphaFoldDB" id="A0A0F9KCA5"/>
<keyword evidence="1" id="KW-0472">Membrane</keyword>
<dbReference type="EMBL" id="LAZR01008284">
    <property type="protein sequence ID" value="KKM79804.1"/>
    <property type="molecule type" value="Genomic_DNA"/>
</dbReference>
<name>A0A0F9KCA5_9ZZZZ</name>
<accession>A0A0F9KCA5</accession>
<proteinExistence type="predicted"/>
<keyword evidence="1" id="KW-0812">Transmembrane</keyword>
<comment type="caution">
    <text evidence="2">The sequence shown here is derived from an EMBL/GenBank/DDBJ whole genome shotgun (WGS) entry which is preliminary data.</text>
</comment>
<reference evidence="2" key="1">
    <citation type="journal article" date="2015" name="Nature">
        <title>Complex archaea that bridge the gap between prokaryotes and eukaryotes.</title>
        <authorList>
            <person name="Spang A."/>
            <person name="Saw J.H."/>
            <person name="Jorgensen S.L."/>
            <person name="Zaremba-Niedzwiedzka K."/>
            <person name="Martijn J."/>
            <person name="Lind A.E."/>
            <person name="van Eijk R."/>
            <person name="Schleper C."/>
            <person name="Guy L."/>
            <person name="Ettema T.J."/>
        </authorList>
    </citation>
    <scope>NUCLEOTIDE SEQUENCE</scope>
</reference>
<gene>
    <name evidence="2" type="ORF">LCGC14_1346250</name>
</gene>
<sequence>MRPWCLYFALAGFAIWWALFTGVRRPAEVTYPRDEALTFSENN</sequence>
<organism evidence="2">
    <name type="scientific">marine sediment metagenome</name>
    <dbReference type="NCBI Taxonomy" id="412755"/>
    <lineage>
        <taxon>unclassified sequences</taxon>
        <taxon>metagenomes</taxon>
        <taxon>ecological metagenomes</taxon>
    </lineage>
</organism>
<evidence type="ECO:0000256" key="1">
    <source>
        <dbReference type="SAM" id="Phobius"/>
    </source>
</evidence>
<keyword evidence="1" id="KW-1133">Transmembrane helix</keyword>